<dbReference type="eggNOG" id="COG1011">
    <property type="taxonomic scope" value="Bacteria"/>
</dbReference>
<keyword evidence="2" id="KW-1185">Reference proteome</keyword>
<dbReference type="PANTHER" id="PTHR43611:SF3">
    <property type="entry name" value="FLAVIN MONONUCLEOTIDE HYDROLASE 1, CHLOROPLATIC"/>
    <property type="match status" value="1"/>
</dbReference>
<dbReference type="CDD" id="cd01427">
    <property type="entry name" value="HAD_like"/>
    <property type="match status" value="1"/>
</dbReference>
<dbReference type="PANTHER" id="PTHR43611">
    <property type="entry name" value="ALPHA-D-GLUCOSE 1-PHOSPHATE PHOSPHATASE"/>
    <property type="match status" value="1"/>
</dbReference>
<proteinExistence type="predicted"/>
<dbReference type="GO" id="GO:0016787">
    <property type="term" value="F:hydrolase activity"/>
    <property type="evidence" value="ECO:0007669"/>
    <property type="project" value="UniProtKB-KW"/>
</dbReference>
<evidence type="ECO:0000313" key="2">
    <source>
        <dbReference type="Proteomes" id="UP000009175"/>
    </source>
</evidence>
<dbReference type="STRING" id="326297.Sama_0182"/>
<dbReference type="InterPro" id="IPR036412">
    <property type="entry name" value="HAD-like_sf"/>
</dbReference>
<dbReference type="Gene3D" id="3.40.50.1000">
    <property type="entry name" value="HAD superfamily/HAD-like"/>
    <property type="match status" value="1"/>
</dbReference>
<name>A1S1Y7_SHEAM</name>
<evidence type="ECO:0000313" key="1">
    <source>
        <dbReference type="EMBL" id="ABL98393.1"/>
    </source>
</evidence>
<gene>
    <name evidence="1" type="ordered locus">Sama_0182</name>
</gene>
<dbReference type="NCBIfam" id="TIGR01509">
    <property type="entry name" value="HAD-SF-IA-v3"/>
    <property type="match status" value="1"/>
</dbReference>
<dbReference type="NCBIfam" id="NF011564">
    <property type="entry name" value="PRK14988.1"/>
    <property type="match status" value="1"/>
</dbReference>
<dbReference type="SUPFAM" id="SSF56784">
    <property type="entry name" value="HAD-like"/>
    <property type="match status" value="1"/>
</dbReference>
<dbReference type="InterPro" id="IPR006439">
    <property type="entry name" value="HAD-SF_hydro_IA"/>
</dbReference>
<protein>
    <submittedName>
        <fullName evidence="1">HAD-superfamily hydrolase, subfamily IA, variant 3 protein family</fullName>
    </submittedName>
</protein>
<dbReference type="Proteomes" id="UP000009175">
    <property type="component" value="Chromosome"/>
</dbReference>
<dbReference type="EMBL" id="CP000507">
    <property type="protein sequence ID" value="ABL98393.1"/>
    <property type="molecule type" value="Genomic_DNA"/>
</dbReference>
<keyword evidence="1" id="KW-0378">Hydrolase</keyword>
<sequence length="235" mass="26860">MMGYNLTTPFLIYQWNFPMFPWDQIDTVLLDMDGTLLDLHFDNHFWLSLVPGTLSRMHGISAEAATSHVRAAYDKVAGTLEWYCLDYWERELGLDIMALHRTLVDRIQLRQDSMPFLTALADAGKRRILLTNAHPNSLALKLEHTELASGLDEMLSSHQTGHPKESPLFWQAVFARFELNPRRCLFIDDSEAILLAAKHAGVGFQLGISNPDSQQPNKVFHDFPAIHDYRLLLNE</sequence>
<dbReference type="HOGENOM" id="CLU_106706_0_0_6"/>
<dbReference type="KEGG" id="saz:Sama_0182"/>
<organism evidence="1 2">
    <name type="scientific">Shewanella amazonensis (strain ATCC BAA-1098 / SB2B)</name>
    <dbReference type="NCBI Taxonomy" id="326297"/>
    <lineage>
        <taxon>Bacteria</taxon>
        <taxon>Pseudomonadati</taxon>
        <taxon>Pseudomonadota</taxon>
        <taxon>Gammaproteobacteria</taxon>
        <taxon>Alteromonadales</taxon>
        <taxon>Shewanellaceae</taxon>
        <taxon>Shewanella</taxon>
    </lineage>
</organism>
<dbReference type="InterPro" id="IPR023214">
    <property type="entry name" value="HAD_sf"/>
</dbReference>
<dbReference type="SFLD" id="SFLDG01129">
    <property type="entry name" value="C1.5:_HAD__Beta-PGM__Phosphata"/>
    <property type="match status" value="1"/>
</dbReference>
<reference evidence="1 2" key="1">
    <citation type="submission" date="2006-12" db="EMBL/GenBank/DDBJ databases">
        <title>Complete sequence of Shewanella amazonensis SB2B.</title>
        <authorList>
            <consortium name="US DOE Joint Genome Institute"/>
            <person name="Copeland A."/>
            <person name="Lucas S."/>
            <person name="Lapidus A."/>
            <person name="Barry K."/>
            <person name="Detter J.C."/>
            <person name="Glavina del Rio T."/>
            <person name="Hammon N."/>
            <person name="Israni S."/>
            <person name="Dalin E."/>
            <person name="Tice H."/>
            <person name="Pitluck S."/>
            <person name="Munk A.C."/>
            <person name="Brettin T."/>
            <person name="Bruce D."/>
            <person name="Han C."/>
            <person name="Tapia R."/>
            <person name="Gilna P."/>
            <person name="Schmutz J."/>
            <person name="Larimer F."/>
            <person name="Land M."/>
            <person name="Hauser L."/>
            <person name="Kyrpides N."/>
            <person name="Mikhailova N."/>
            <person name="Fredrickson J."/>
            <person name="Richardson P."/>
        </authorList>
    </citation>
    <scope>NUCLEOTIDE SEQUENCE [LARGE SCALE GENOMIC DNA]</scope>
    <source>
        <strain evidence="2">ATCC BAA-1098 / SB2B</strain>
    </source>
</reference>
<dbReference type="AlphaFoldDB" id="A1S1Y7"/>
<accession>A1S1Y7</accession>
<dbReference type="SFLD" id="SFLDS00003">
    <property type="entry name" value="Haloacid_Dehalogenase"/>
    <property type="match status" value="1"/>
</dbReference>
<dbReference type="Pfam" id="PF00702">
    <property type="entry name" value="Hydrolase"/>
    <property type="match status" value="1"/>
</dbReference>